<organism evidence="1 2">
    <name type="scientific">Thioclava sediminum</name>
    <dbReference type="NCBI Taxonomy" id="1915319"/>
    <lineage>
        <taxon>Bacteria</taxon>
        <taxon>Pseudomonadati</taxon>
        <taxon>Pseudomonadota</taxon>
        <taxon>Alphaproteobacteria</taxon>
        <taxon>Rhodobacterales</taxon>
        <taxon>Paracoccaceae</taxon>
        <taxon>Thioclava</taxon>
    </lineage>
</organism>
<name>A0ABX3MVI1_9RHOB</name>
<protein>
    <submittedName>
        <fullName evidence="1">Uncharacterized protein</fullName>
    </submittedName>
</protein>
<gene>
    <name evidence="1" type="ORF">BMI91_14620</name>
</gene>
<dbReference type="EMBL" id="MPZV01000003">
    <property type="protein sequence ID" value="OOY23698.1"/>
    <property type="molecule type" value="Genomic_DNA"/>
</dbReference>
<dbReference type="RefSeq" id="WP_078605610.1">
    <property type="nucleotide sequence ID" value="NZ_MPZV01000003.1"/>
</dbReference>
<sequence length="257" mass="27923">MNQHHIFIAAPASGGMSGQMARTLGCGQDALARAGYGPAVIGAAAGGRVHLDSQLIGDAAAGLYHLFARAQERAERFREALSGSVGRVVLYAPSYEDYYPALWRDLAARRPLKPFAELTPRLMARPRRWVNVVRDLKAGLNPREIIVLPHGSKIGEAMAALVPGASLDPAPDAETAHADTVIAMMQRLHHSGVVIGPKQKRRLARFHHQQPQGTPIAEFDPLDRASLQRRYEQDLEQMASIDGVRIGPDEALQIAAQ</sequence>
<accession>A0ABX3MVI1</accession>
<comment type="caution">
    <text evidence="1">The sequence shown here is derived from an EMBL/GenBank/DDBJ whole genome shotgun (WGS) entry which is preliminary data.</text>
</comment>
<keyword evidence="2" id="KW-1185">Reference proteome</keyword>
<evidence type="ECO:0000313" key="2">
    <source>
        <dbReference type="Proteomes" id="UP000190787"/>
    </source>
</evidence>
<reference evidence="1 2" key="1">
    <citation type="submission" date="2016-11" db="EMBL/GenBank/DDBJ databases">
        <title>A multilocus sequence analysis scheme for characterization of bacteria in the genus Thioclava.</title>
        <authorList>
            <person name="Liu Y."/>
            <person name="Shao Z."/>
        </authorList>
    </citation>
    <scope>NUCLEOTIDE SEQUENCE [LARGE SCALE GENOMIC DNA]</scope>
    <source>
        <strain evidence="1 2">TAW-CT134</strain>
    </source>
</reference>
<dbReference type="Proteomes" id="UP000190787">
    <property type="component" value="Unassembled WGS sequence"/>
</dbReference>
<evidence type="ECO:0000313" key="1">
    <source>
        <dbReference type="EMBL" id="OOY23698.1"/>
    </source>
</evidence>
<proteinExistence type="predicted"/>